<accession>A0ABP8CK69</accession>
<evidence type="ECO:0000313" key="2">
    <source>
        <dbReference type="EMBL" id="GAA4240327.1"/>
    </source>
</evidence>
<keyword evidence="2" id="KW-0378">Hydrolase</keyword>
<comment type="caution">
    <text evidence="2">The sequence shown here is derived from an EMBL/GenBank/DDBJ whole genome shotgun (WGS) entry which is preliminary data.</text>
</comment>
<reference evidence="3" key="1">
    <citation type="journal article" date="2019" name="Int. J. Syst. Evol. Microbiol.">
        <title>The Global Catalogue of Microorganisms (GCM) 10K type strain sequencing project: providing services to taxonomists for standard genome sequencing and annotation.</title>
        <authorList>
            <consortium name="The Broad Institute Genomics Platform"/>
            <consortium name="The Broad Institute Genome Sequencing Center for Infectious Disease"/>
            <person name="Wu L."/>
            <person name="Ma J."/>
        </authorList>
    </citation>
    <scope>NUCLEOTIDE SEQUENCE [LARGE SCALE GENOMIC DNA]</scope>
    <source>
        <strain evidence="3">JCM 17440</strain>
    </source>
</reference>
<dbReference type="Pfam" id="PF00561">
    <property type="entry name" value="Abhydrolase_1"/>
    <property type="match status" value="1"/>
</dbReference>
<dbReference type="InterPro" id="IPR000073">
    <property type="entry name" value="AB_hydrolase_1"/>
</dbReference>
<feature type="domain" description="AB hydrolase-1" evidence="1">
    <location>
        <begin position="30"/>
        <end position="268"/>
    </location>
</feature>
<proteinExistence type="predicted"/>
<dbReference type="SUPFAM" id="SSF53474">
    <property type="entry name" value="alpha/beta-Hydrolases"/>
    <property type="match status" value="1"/>
</dbReference>
<dbReference type="InterPro" id="IPR029058">
    <property type="entry name" value="AB_hydrolase_fold"/>
</dbReference>
<evidence type="ECO:0000313" key="3">
    <source>
        <dbReference type="Proteomes" id="UP001501710"/>
    </source>
</evidence>
<dbReference type="PRINTS" id="PR00111">
    <property type="entry name" value="ABHYDROLASE"/>
</dbReference>
<dbReference type="InterPro" id="IPR050471">
    <property type="entry name" value="AB_hydrolase"/>
</dbReference>
<dbReference type="PANTHER" id="PTHR43433:SF1">
    <property type="entry name" value="BLL5160 PROTEIN"/>
    <property type="match status" value="1"/>
</dbReference>
<organism evidence="2 3">
    <name type="scientific">Actinomadura meridiana</name>
    <dbReference type="NCBI Taxonomy" id="559626"/>
    <lineage>
        <taxon>Bacteria</taxon>
        <taxon>Bacillati</taxon>
        <taxon>Actinomycetota</taxon>
        <taxon>Actinomycetes</taxon>
        <taxon>Streptosporangiales</taxon>
        <taxon>Thermomonosporaceae</taxon>
        <taxon>Actinomadura</taxon>
    </lineage>
</organism>
<dbReference type="Proteomes" id="UP001501710">
    <property type="component" value="Unassembled WGS sequence"/>
</dbReference>
<dbReference type="RefSeq" id="WP_344904798.1">
    <property type="nucleotide sequence ID" value="NZ_BAABAS010000025.1"/>
</dbReference>
<protein>
    <submittedName>
        <fullName evidence="2">Alpha/beta hydrolase</fullName>
    </submittedName>
</protein>
<evidence type="ECO:0000259" key="1">
    <source>
        <dbReference type="Pfam" id="PF00561"/>
    </source>
</evidence>
<gene>
    <name evidence="2" type="ORF">GCM10022254_64550</name>
</gene>
<name>A0ABP8CK69_9ACTN</name>
<dbReference type="Gene3D" id="3.40.50.1820">
    <property type="entry name" value="alpha/beta hydrolase"/>
    <property type="match status" value="1"/>
</dbReference>
<sequence length="287" mass="30555">MAKLNRPTTVTELSCGPVEYRLERHGPRTVLILHGGHVRASLPLGEEVFVANGYSVLVPSRPGYGDTPLTTGTSPTVFSDVVAELCGKLGIPRLVAAVGQSAGGPTAVTLASRHPDLVERLILQSAVGFLSWPDRRIRLGGGLVFSAHAEKATWIAIHALVRRAPRTALRLLLRDLTTRPVGPMIDNLTAEQRSLLLDLFATMRSGAGFATDLKNMADGDRPVPAVTQPTMIIATPDDGAVPYAHAQALAAALPDARLITSRAPSHFIWLGDDYPAIAVAMAEFLIS</sequence>
<dbReference type="EMBL" id="BAABAS010000025">
    <property type="protein sequence ID" value="GAA4240327.1"/>
    <property type="molecule type" value="Genomic_DNA"/>
</dbReference>
<dbReference type="PANTHER" id="PTHR43433">
    <property type="entry name" value="HYDROLASE, ALPHA/BETA FOLD FAMILY PROTEIN"/>
    <property type="match status" value="1"/>
</dbReference>
<keyword evidence="3" id="KW-1185">Reference proteome</keyword>
<dbReference type="GO" id="GO:0016787">
    <property type="term" value="F:hydrolase activity"/>
    <property type="evidence" value="ECO:0007669"/>
    <property type="project" value="UniProtKB-KW"/>
</dbReference>